<sequence length="244" mass="27717">MSNSEFDRISEDFTTGNVSFRSSDHILFRLDRMHLEFASNAFPSATSDEVIELSEESDILEILFTFVYPRLPIPDIDLLSFDTLVRLIEAAYKYALNAALEIALLHLQKHASEHRLEVLRIAGAHNCGALLAAVAPYYANKTTQYIEDLGFSAKHCVKWVRFCFLTLGFQELILEHRYGIRGSSEKNGYLLFLAATISLMVTMTASVGKIVFIHISGDNWLAGTVHFFARRKVMKVYDRSIRKQ</sequence>
<gene>
    <name evidence="2" type="ORF">BDP27DRAFT_1364098</name>
</gene>
<accession>A0A9P5PS22</accession>
<keyword evidence="1" id="KW-0812">Transmembrane</keyword>
<evidence type="ECO:0000256" key="1">
    <source>
        <dbReference type="SAM" id="Phobius"/>
    </source>
</evidence>
<keyword evidence="3" id="KW-1185">Reference proteome</keyword>
<evidence type="ECO:0000313" key="2">
    <source>
        <dbReference type="EMBL" id="KAF9068368.1"/>
    </source>
</evidence>
<dbReference type="Gene3D" id="3.30.710.10">
    <property type="entry name" value="Potassium Channel Kv1.1, Chain A"/>
    <property type="match status" value="1"/>
</dbReference>
<name>A0A9P5PS22_9AGAR</name>
<feature type="transmembrane region" description="Helical" evidence="1">
    <location>
        <begin position="188"/>
        <end position="205"/>
    </location>
</feature>
<organism evidence="2 3">
    <name type="scientific">Rhodocollybia butyracea</name>
    <dbReference type="NCBI Taxonomy" id="206335"/>
    <lineage>
        <taxon>Eukaryota</taxon>
        <taxon>Fungi</taxon>
        <taxon>Dikarya</taxon>
        <taxon>Basidiomycota</taxon>
        <taxon>Agaricomycotina</taxon>
        <taxon>Agaricomycetes</taxon>
        <taxon>Agaricomycetidae</taxon>
        <taxon>Agaricales</taxon>
        <taxon>Marasmiineae</taxon>
        <taxon>Omphalotaceae</taxon>
        <taxon>Rhodocollybia</taxon>
    </lineage>
</organism>
<evidence type="ECO:0000313" key="3">
    <source>
        <dbReference type="Proteomes" id="UP000772434"/>
    </source>
</evidence>
<keyword evidence="1" id="KW-0472">Membrane</keyword>
<comment type="caution">
    <text evidence="2">The sequence shown here is derived from an EMBL/GenBank/DDBJ whole genome shotgun (WGS) entry which is preliminary data.</text>
</comment>
<protein>
    <recommendedName>
        <fullName evidence="4">BTB domain-containing protein</fullName>
    </recommendedName>
</protein>
<dbReference type="InterPro" id="IPR011333">
    <property type="entry name" value="SKP1/BTB/POZ_sf"/>
</dbReference>
<reference evidence="2" key="1">
    <citation type="submission" date="2020-11" db="EMBL/GenBank/DDBJ databases">
        <authorList>
            <consortium name="DOE Joint Genome Institute"/>
            <person name="Ahrendt S."/>
            <person name="Riley R."/>
            <person name="Andreopoulos W."/>
            <person name="Labutti K."/>
            <person name="Pangilinan J."/>
            <person name="Ruiz-Duenas F.J."/>
            <person name="Barrasa J.M."/>
            <person name="Sanchez-Garcia M."/>
            <person name="Camarero S."/>
            <person name="Miyauchi S."/>
            <person name="Serrano A."/>
            <person name="Linde D."/>
            <person name="Babiker R."/>
            <person name="Drula E."/>
            <person name="Ayuso-Fernandez I."/>
            <person name="Pacheco R."/>
            <person name="Padilla G."/>
            <person name="Ferreira P."/>
            <person name="Barriuso J."/>
            <person name="Kellner H."/>
            <person name="Castanera R."/>
            <person name="Alfaro M."/>
            <person name="Ramirez L."/>
            <person name="Pisabarro A.G."/>
            <person name="Kuo A."/>
            <person name="Tritt A."/>
            <person name="Lipzen A."/>
            <person name="He G."/>
            <person name="Yan M."/>
            <person name="Ng V."/>
            <person name="Cullen D."/>
            <person name="Martin F."/>
            <person name="Rosso M.-N."/>
            <person name="Henrissat B."/>
            <person name="Hibbett D."/>
            <person name="Martinez A.T."/>
            <person name="Grigoriev I.V."/>
        </authorList>
    </citation>
    <scope>NUCLEOTIDE SEQUENCE</scope>
    <source>
        <strain evidence="2">AH 40177</strain>
    </source>
</reference>
<dbReference type="OrthoDB" id="3184970at2759"/>
<keyword evidence="1" id="KW-1133">Transmembrane helix</keyword>
<proteinExistence type="predicted"/>
<dbReference type="EMBL" id="JADNRY010000061">
    <property type="protein sequence ID" value="KAF9068368.1"/>
    <property type="molecule type" value="Genomic_DNA"/>
</dbReference>
<feature type="transmembrane region" description="Helical" evidence="1">
    <location>
        <begin position="211"/>
        <end position="229"/>
    </location>
</feature>
<evidence type="ECO:0008006" key="4">
    <source>
        <dbReference type="Google" id="ProtNLM"/>
    </source>
</evidence>
<dbReference type="AlphaFoldDB" id="A0A9P5PS22"/>
<dbReference type="Proteomes" id="UP000772434">
    <property type="component" value="Unassembled WGS sequence"/>
</dbReference>